<organism evidence="4">
    <name type="scientific">Onchocerca flexuosa</name>
    <dbReference type="NCBI Taxonomy" id="387005"/>
    <lineage>
        <taxon>Eukaryota</taxon>
        <taxon>Metazoa</taxon>
        <taxon>Ecdysozoa</taxon>
        <taxon>Nematoda</taxon>
        <taxon>Chromadorea</taxon>
        <taxon>Rhabditida</taxon>
        <taxon>Spirurina</taxon>
        <taxon>Spiruromorpha</taxon>
        <taxon>Filarioidea</taxon>
        <taxon>Onchocercidae</taxon>
        <taxon>Onchocerca</taxon>
    </lineage>
</organism>
<sequence>FITCSLATDNSTQEHIDALAISAILNEISFLAPLAVIVAMKVTYTLFFIFAFLWTSVVPESIHKSSQIEIPTMELNRYKRWTRLEPSVRFFDKRWTRLEPSVRFFDKR</sequence>
<reference evidence="4" key="1">
    <citation type="submission" date="2016-06" db="UniProtKB">
        <authorList>
            <consortium name="WormBaseParasite"/>
        </authorList>
    </citation>
    <scope>IDENTIFICATION</scope>
</reference>
<evidence type="ECO:0000256" key="1">
    <source>
        <dbReference type="SAM" id="Phobius"/>
    </source>
</evidence>
<protein>
    <submittedName>
        <fullName evidence="4">RSN1_TM domain-containing protein</fullName>
    </submittedName>
</protein>
<gene>
    <name evidence="2" type="ORF">OFLC_LOCUS1021</name>
</gene>
<dbReference type="WBParaSite" id="OFLC_0000102001-mRNA-1">
    <property type="protein sequence ID" value="OFLC_0000102001-mRNA-1"/>
    <property type="gene ID" value="OFLC_0000102001"/>
</dbReference>
<accession>A0A183H0L1</accession>
<reference evidence="2 3" key="2">
    <citation type="submission" date="2018-11" db="EMBL/GenBank/DDBJ databases">
        <authorList>
            <consortium name="Pathogen Informatics"/>
        </authorList>
    </citation>
    <scope>NUCLEOTIDE SEQUENCE [LARGE SCALE GENOMIC DNA]</scope>
</reference>
<dbReference type="Proteomes" id="UP000267606">
    <property type="component" value="Unassembled WGS sequence"/>
</dbReference>
<dbReference type="AlphaFoldDB" id="A0A183H0L1"/>
<proteinExistence type="predicted"/>
<keyword evidence="3" id="KW-1185">Reference proteome</keyword>
<keyword evidence="1" id="KW-1133">Transmembrane helix</keyword>
<evidence type="ECO:0000313" key="3">
    <source>
        <dbReference type="Proteomes" id="UP000267606"/>
    </source>
</evidence>
<dbReference type="EMBL" id="UZAJ01000432">
    <property type="protein sequence ID" value="VDO27915.1"/>
    <property type="molecule type" value="Genomic_DNA"/>
</dbReference>
<feature type="transmembrane region" description="Helical" evidence="1">
    <location>
        <begin position="30"/>
        <end position="54"/>
    </location>
</feature>
<name>A0A183H0L1_9BILA</name>
<keyword evidence="1" id="KW-0812">Transmembrane</keyword>
<evidence type="ECO:0000313" key="4">
    <source>
        <dbReference type="WBParaSite" id="OFLC_0000102001-mRNA-1"/>
    </source>
</evidence>
<evidence type="ECO:0000313" key="2">
    <source>
        <dbReference type="EMBL" id="VDO27915.1"/>
    </source>
</evidence>
<keyword evidence="1" id="KW-0472">Membrane</keyword>